<comment type="subcellular location">
    <subcellularLocation>
        <location evidence="1">Cell membrane</location>
        <topology evidence="1">Peripheral membrane protein</topology>
    </subcellularLocation>
</comment>
<evidence type="ECO:0000256" key="9">
    <source>
        <dbReference type="ARBA" id="ARBA00023136"/>
    </source>
</evidence>
<dbReference type="Gene3D" id="3.40.50.300">
    <property type="entry name" value="P-loop containing nucleotide triphosphate hydrolases"/>
    <property type="match status" value="1"/>
</dbReference>
<keyword evidence="6" id="KW-0547">Nucleotide-binding</keyword>
<keyword evidence="5" id="KW-0997">Cell inner membrane</keyword>
<proteinExistence type="inferred from homology"/>
<dbReference type="InterPro" id="IPR003593">
    <property type="entry name" value="AAA+_ATPase"/>
</dbReference>
<dbReference type="InterPro" id="IPR050388">
    <property type="entry name" value="ABC_Ni/Peptide_Import"/>
</dbReference>
<organism evidence="11 12">
    <name type="scientific">Acidipropionibacterium jensenii</name>
    <dbReference type="NCBI Taxonomy" id="1749"/>
    <lineage>
        <taxon>Bacteria</taxon>
        <taxon>Bacillati</taxon>
        <taxon>Actinomycetota</taxon>
        <taxon>Actinomycetes</taxon>
        <taxon>Propionibacteriales</taxon>
        <taxon>Propionibacteriaceae</taxon>
        <taxon>Acidipropionibacterium</taxon>
    </lineage>
</organism>
<dbReference type="InterPro" id="IPR027417">
    <property type="entry name" value="P-loop_NTPase"/>
</dbReference>
<dbReference type="AlphaFoldDB" id="A0A3Q9UM36"/>
<dbReference type="PANTHER" id="PTHR43297">
    <property type="entry name" value="OLIGOPEPTIDE TRANSPORT ATP-BINDING PROTEIN APPD"/>
    <property type="match status" value="1"/>
</dbReference>
<sequence>MLEVSGLTIGTADREIVHGVSFSVDAGEWFAVIGESGSGKSISAHAIGDLLPRSLHRNADALRLGDLDLLTAGRRRLRRELGRSICYVFQNYGAAFSPYYRIGAHMTEALRAHERLSRGQCRGRITDALERVGLDPLITAERYPFQLSGGQLQRVVLATALMGRPKLLIADEPTTALDAATQADVLERVDDLRRSTGCAVLFITHDLRCVSARADRIAVMRRGRIVETGPTSKVVADPQDPYTRNLFASVPMVDRDLDRLPVLDDPDDSTEEAS</sequence>
<keyword evidence="9" id="KW-0472">Membrane</keyword>
<evidence type="ECO:0000313" key="11">
    <source>
        <dbReference type="EMBL" id="AZZ40194.1"/>
    </source>
</evidence>
<evidence type="ECO:0000256" key="1">
    <source>
        <dbReference type="ARBA" id="ARBA00004202"/>
    </source>
</evidence>
<dbReference type="Pfam" id="PF00005">
    <property type="entry name" value="ABC_tran"/>
    <property type="match status" value="1"/>
</dbReference>
<dbReference type="SMART" id="SM00382">
    <property type="entry name" value="AAA"/>
    <property type="match status" value="1"/>
</dbReference>
<keyword evidence="3" id="KW-0813">Transport</keyword>
<dbReference type="PROSITE" id="PS50893">
    <property type="entry name" value="ABC_TRANSPORTER_2"/>
    <property type="match status" value="1"/>
</dbReference>
<comment type="similarity">
    <text evidence="2">Belongs to the ABC transporter superfamily.</text>
</comment>
<dbReference type="SUPFAM" id="SSF52540">
    <property type="entry name" value="P-loop containing nucleoside triphosphate hydrolases"/>
    <property type="match status" value="1"/>
</dbReference>
<evidence type="ECO:0000256" key="4">
    <source>
        <dbReference type="ARBA" id="ARBA00022475"/>
    </source>
</evidence>
<dbReference type="KEGG" id="aji:C0Z10_11000"/>
<reference evidence="12" key="1">
    <citation type="submission" date="2017-12" db="EMBL/GenBank/DDBJ databases">
        <title>Whole genome sequencing of Acidipropionibacterium jensenii strains JS279 and JS280.</title>
        <authorList>
            <person name="Deptula P."/>
            <person name="Laine P."/>
            <person name="Smolander O.-P."/>
            <person name="Paulin L."/>
            <person name="Auvinen P."/>
            <person name="Varmanen P."/>
        </authorList>
    </citation>
    <scope>NUCLEOTIDE SEQUENCE [LARGE SCALE GENOMIC DNA]</scope>
    <source>
        <strain evidence="12">JS280</strain>
    </source>
</reference>
<dbReference type="RefSeq" id="WP_097799412.1">
    <property type="nucleotide sequence ID" value="NZ_CP025570.1"/>
</dbReference>
<evidence type="ECO:0000256" key="8">
    <source>
        <dbReference type="ARBA" id="ARBA00022967"/>
    </source>
</evidence>
<dbReference type="PANTHER" id="PTHR43297:SF14">
    <property type="entry name" value="ATPASE AAA-TYPE CORE DOMAIN-CONTAINING PROTEIN"/>
    <property type="match status" value="1"/>
</dbReference>
<evidence type="ECO:0000256" key="7">
    <source>
        <dbReference type="ARBA" id="ARBA00022840"/>
    </source>
</evidence>
<dbReference type="InterPro" id="IPR017871">
    <property type="entry name" value="ABC_transporter-like_CS"/>
</dbReference>
<dbReference type="PROSITE" id="PS00211">
    <property type="entry name" value="ABC_TRANSPORTER_1"/>
    <property type="match status" value="1"/>
</dbReference>
<dbReference type="GO" id="GO:0005524">
    <property type="term" value="F:ATP binding"/>
    <property type="evidence" value="ECO:0007669"/>
    <property type="project" value="UniProtKB-KW"/>
</dbReference>
<dbReference type="EMBL" id="CP025570">
    <property type="protein sequence ID" value="AZZ40194.1"/>
    <property type="molecule type" value="Genomic_DNA"/>
</dbReference>
<keyword evidence="7 11" id="KW-0067">ATP-binding</keyword>
<accession>A0A3Q9UM36</accession>
<evidence type="ECO:0000313" key="12">
    <source>
        <dbReference type="Proteomes" id="UP000285875"/>
    </source>
</evidence>
<keyword evidence="8" id="KW-1278">Translocase</keyword>
<protein>
    <submittedName>
        <fullName evidence="11">ABC transporter ATP-binding protein</fullName>
    </submittedName>
</protein>
<name>A0A3Q9UM36_9ACTN</name>
<dbReference type="InterPro" id="IPR003439">
    <property type="entry name" value="ABC_transporter-like_ATP-bd"/>
</dbReference>
<gene>
    <name evidence="11" type="ORF">C0Z10_11000</name>
</gene>
<feature type="domain" description="ABC transporter" evidence="10">
    <location>
        <begin position="2"/>
        <end position="247"/>
    </location>
</feature>
<evidence type="ECO:0000256" key="3">
    <source>
        <dbReference type="ARBA" id="ARBA00022448"/>
    </source>
</evidence>
<evidence type="ECO:0000256" key="5">
    <source>
        <dbReference type="ARBA" id="ARBA00022519"/>
    </source>
</evidence>
<dbReference type="GO" id="GO:0016887">
    <property type="term" value="F:ATP hydrolysis activity"/>
    <property type="evidence" value="ECO:0007669"/>
    <property type="project" value="InterPro"/>
</dbReference>
<dbReference type="GO" id="GO:0005886">
    <property type="term" value="C:plasma membrane"/>
    <property type="evidence" value="ECO:0007669"/>
    <property type="project" value="UniProtKB-SubCell"/>
</dbReference>
<dbReference type="CDD" id="cd03257">
    <property type="entry name" value="ABC_NikE_OppD_transporters"/>
    <property type="match status" value="1"/>
</dbReference>
<dbReference type="Proteomes" id="UP000285875">
    <property type="component" value="Chromosome"/>
</dbReference>
<evidence type="ECO:0000256" key="6">
    <source>
        <dbReference type="ARBA" id="ARBA00022741"/>
    </source>
</evidence>
<keyword evidence="4" id="KW-1003">Cell membrane</keyword>
<evidence type="ECO:0000256" key="2">
    <source>
        <dbReference type="ARBA" id="ARBA00005417"/>
    </source>
</evidence>
<evidence type="ECO:0000259" key="10">
    <source>
        <dbReference type="PROSITE" id="PS50893"/>
    </source>
</evidence>